<reference evidence="2" key="2">
    <citation type="submission" date="2025-08" db="UniProtKB">
        <authorList>
            <consortium name="Ensembl"/>
        </authorList>
    </citation>
    <scope>IDENTIFICATION</scope>
</reference>
<dbReference type="PANTHER" id="PTHR47027:SF30">
    <property type="entry name" value="THAP-TYPE DOMAIN-CONTAINING PROTEIN"/>
    <property type="match status" value="1"/>
</dbReference>
<evidence type="ECO:0000313" key="3">
    <source>
        <dbReference type="Proteomes" id="UP000472272"/>
    </source>
</evidence>
<feature type="domain" description="Reverse transcriptase" evidence="1">
    <location>
        <begin position="273"/>
        <end position="548"/>
    </location>
</feature>
<protein>
    <recommendedName>
        <fullName evidence="1">Reverse transcriptase domain-containing protein</fullName>
    </recommendedName>
</protein>
<evidence type="ECO:0000259" key="1">
    <source>
        <dbReference type="PROSITE" id="PS50878"/>
    </source>
</evidence>
<dbReference type="GeneTree" id="ENSGT01120000271821"/>
<dbReference type="InterPro" id="IPR043502">
    <property type="entry name" value="DNA/RNA_pol_sf"/>
</dbReference>
<accession>A0A670HVH9</accession>
<dbReference type="PANTHER" id="PTHR47027">
    <property type="entry name" value="REVERSE TRANSCRIPTASE DOMAIN-CONTAINING PROTEIN"/>
    <property type="match status" value="1"/>
</dbReference>
<proteinExistence type="predicted"/>
<dbReference type="Ensembl" id="ENSPMRT00000003496.1">
    <property type="protein sequence ID" value="ENSPMRP00000003260.1"/>
    <property type="gene ID" value="ENSPMRG00000002307.1"/>
</dbReference>
<dbReference type="SUPFAM" id="SSF56672">
    <property type="entry name" value="DNA/RNA polymerases"/>
    <property type="match status" value="1"/>
</dbReference>
<evidence type="ECO:0000313" key="2">
    <source>
        <dbReference type="Ensembl" id="ENSPMRP00000003260.1"/>
    </source>
</evidence>
<dbReference type="InterPro" id="IPR000477">
    <property type="entry name" value="RT_dom"/>
</dbReference>
<dbReference type="PROSITE" id="PS50878">
    <property type="entry name" value="RT_POL"/>
    <property type="match status" value="1"/>
</dbReference>
<sequence>MQADEPLPIYDDLVELLKPTLARPPQSMVNSFSTKNGSMRNAKTSRIICIMNGWHTEHQMTPCQITTLSPSADEPLPIYDDLVELLKPTLARPPTKHGKQFFHKKWFDEECKNFKNHLYNEWLAYRASNDPMPNNHLITLRRSYKALLKEKKLEAERNNWNNLLIAAENRNPASFWQLVSRYLGRPLAKIEPHISADTWERYFADLYAAHDACGDMVEPEALPDWDPVTCPEVEILIDRFKAGKAPGDDLISIDAIKANKDWWIPLLAALYTHINKTAKFPSSWSSALIVLIHKKGPRTEPSNFRPISLLNVIGKIYSGYLLNKLSKWMEDDNIIADEQAGFRPGRSTTDQILTLNHLAEKYAGKAPKVLHVAFIDLKQAFDRISRKQLWTKLAATKIDRRLLHLIISLHTNTFLRIRLDNKGLVSNPVTTTRGVRQGCLLAPALFSFYINSLVTHMANDAFHPPKLAGRSLNVLLYADDAALLARSPIGLRRMLQALHEYCDQHELQPNYAKTKIMVFSARPRLHRWSMNGIPLEQVNCFKYLGQVIRSNRTFLAHRDYITTNASKAAIQIRSLYAKNQAQSVKIALRLFQMKVLPLLLVGISLGSHRDFLKLDSIQTQFLRAILRIPPSVAGAVMRLEVGWQALRYVALKTKLWLWLKLCFKPVGIAPLILRDDFQSSWEREVINEVQSCGLSHLYFESMTYNQARAVISRRLSDIARQEDIAQVKPGMFLGDQIYRTIPAPYLAEIHYVEYRRLLTAARLNVLDSAILWGRYRGVPYAQRTCHCAMGAVESTEHILLACPSYAELRQNFIDPLLCKFSFLSGENQVLHLLNNVTRAIPSLVAKFLFLAFKRRKTIIDCIDMGLSV</sequence>
<reference evidence="2 3" key="1">
    <citation type="journal article" date="2019" name="Proc. Natl. Acad. Sci. U.S.A.">
        <title>Regulatory changes in pterin and carotenoid genes underlie balanced color polymorphisms in the wall lizard.</title>
        <authorList>
            <person name="Andrade P."/>
            <person name="Pinho C."/>
            <person name="Perez I de Lanuza G."/>
            <person name="Afonso S."/>
            <person name="Brejcha J."/>
            <person name="Rubin C.J."/>
            <person name="Wallerman O."/>
            <person name="Pereira P."/>
            <person name="Sabatino S.J."/>
            <person name="Bellati A."/>
            <person name="Pellitteri-Rosa D."/>
            <person name="Bosakova Z."/>
            <person name="Bunikis I."/>
            <person name="Carretero M.A."/>
            <person name="Feiner N."/>
            <person name="Marsik P."/>
            <person name="Pauperio F."/>
            <person name="Salvi D."/>
            <person name="Soler L."/>
            <person name="While G.M."/>
            <person name="Uller T."/>
            <person name="Font E."/>
            <person name="Andersson L."/>
            <person name="Carneiro M."/>
        </authorList>
    </citation>
    <scope>NUCLEOTIDE SEQUENCE</scope>
</reference>
<dbReference type="Proteomes" id="UP000472272">
    <property type="component" value="Chromosome 3"/>
</dbReference>
<dbReference type="CDD" id="cd01650">
    <property type="entry name" value="RT_nLTR_like"/>
    <property type="match status" value="1"/>
</dbReference>
<reference evidence="2" key="3">
    <citation type="submission" date="2025-09" db="UniProtKB">
        <authorList>
            <consortium name="Ensembl"/>
        </authorList>
    </citation>
    <scope>IDENTIFICATION</scope>
</reference>
<dbReference type="Pfam" id="PF00078">
    <property type="entry name" value="RVT_1"/>
    <property type="match status" value="1"/>
</dbReference>
<name>A0A670HVH9_PODMU</name>
<keyword evidence="3" id="KW-1185">Reference proteome</keyword>
<organism evidence="2 3">
    <name type="scientific">Podarcis muralis</name>
    <name type="common">Wall lizard</name>
    <name type="synonym">Lacerta muralis</name>
    <dbReference type="NCBI Taxonomy" id="64176"/>
    <lineage>
        <taxon>Eukaryota</taxon>
        <taxon>Metazoa</taxon>
        <taxon>Chordata</taxon>
        <taxon>Craniata</taxon>
        <taxon>Vertebrata</taxon>
        <taxon>Euteleostomi</taxon>
        <taxon>Lepidosauria</taxon>
        <taxon>Squamata</taxon>
        <taxon>Bifurcata</taxon>
        <taxon>Unidentata</taxon>
        <taxon>Episquamata</taxon>
        <taxon>Laterata</taxon>
        <taxon>Lacertibaenia</taxon>
        <taxon>Lacertidae</taxon>
        <taxon>Podarcis</taxon>
    </lineage>
</organism>
<dbReference type="AlphaFoldDB" id="A0A670HVH9"/>